<evidence type="ECO:0000256" key="1">
    <source>
        <dbReference type="ARBA" id="ARBA00010690"/>
    </source>
</evidence>
<dbReference type="SUPFAM" id="SSF160544">
    <property type="entry name" value="EscU C-terminal domain-like"/>
    <property type="match status" value="1"/>
</dbReference>
<evidence type="ECO:0000256" key="5">
    <source>
        <dbReference type="SAM" id="MobiDB-lite"/>
    </source>
</evidence>
<evidence type="ECO:0000313" key="6">
    <source>
        <dbReference type="EMBL" id="TQV71423.1"/>
    </source>
</evidence>
<keyword evidence="7" id="KW-1185">Reference proteome</keyword>
<comment type="caution">
    <text evidence="6">The sequence shown here is derived from an EMBL/GenBank/DDBJ whole genome shotgun (WGS) entry which is preliminary data.</text>
</comment>
<keyword evidence="3" id="KW-0813">Transport</keyword>
<dbReference type="InterPro" id="IPR029025">
    <property type="entry name" value="T3SS_substrate_exporter_C"/>
</dbReference>
<evidence type="ECO:0000256" key="3">
    <source>
        <dbReference type="ARBA" id="ARBA00023225"/>
    </source>
</evidence>
<sequence length="115" mass="12362">MSEKPIPPAKAAALKYDGENAPTIVAKGSGELAKEIIAAAEANDVHIHNDPTLIEVLSRLELGDEIPENLYLAVAKIIAFAYFLQGKHPDYQKAPKTPDAELTLSLDAPESTKLD</sequence>
<reference evidence="6 7" key="1">
    <citation type="submission" date="2019-06" db="EMBL/GenBank/DDBJ databases">
        <title>Draft genome of Aliikangiella marina GYP-15.</title>
        <authorList>
            <person name="Wang G."/>
        </authorList>
    </citation>
    <scope>NUCLEOTIDE SEQUENCE [LARGE SCALE GENOMIC DNA]</scope>
    <source>
        <strain evidence="6 7">GYP-15</strain>
    </source>
</reference>
<dbReference type="AlphaFoldDB" id="A0A545T2I2"/>
<comment type="function">
    <text evidence="4">Required for formation of the rod structure in the basal body of the flagellar apparatus. Together with FliI and FliH, may constitute the export apparatus of flagellin.</text>
</comment>
<feature type="region of interest" description="Disordered" evidence="5">
    <location>
        <begin position="94"/>
        <end position="115"/>
    </location>
</feature>
<dbReference type="EMBL" id="VIKR01000006">
    <property type="protein sequence ID" value="TQV71423.1"/>
    <property type="molecule type" value="Genomic_DNA"/>
</dbReference>
<keyword evidence="3" id="KW-1006">Bacterial flagellum protein export</keyword>
<dbReference type="Pfam" id="PF01312">
    <property type="entry name" value="Bac_export_2"/>
    <property type="match status" value="1"/>
</dbReference>
<evidence type="ECO:0000313" key="7">
    <source>
        <dbReference type="Proteomes" id="UP000317839"/>
    </source>
</evidence>
<dbReference type="GO" id="GO:0009306">
    <property type="term" value="P:protein secretion"/>
    <property type="evidence" value="ECO:0007669"/>
    <property type="project" value="InterPro"/>
</dbReference>
<protein>
    <recommendedName>
        <fullName evidence="2">Flagellar biosynthetic protein FlhB</fullName>
    </recommendedName>
</protein>
<dbReference type="Gene3D" id="3.40.1690.10">
    <property type="entry name" value="secretion proteins EscU"/>
    <property type="match status" value="1"/>
</dbReference>
<dbReference type="GO" id="GO:0005886">
    <property type="term" value="C:plasma membrane"/>
    <property type="evidence" value="ECO:0007669"/>
    <property type="project" value="TreeGrafter"/>
</dbReference>
<comment type="similarity">
    <text evidence="1">Belongs to the type III secretion exporter family.</text>
</comment>
<organism evidence="6 7">
    <name type="scientific">Aliikangiella marina</name>
    <dbReference type="NCBI Taxonomy" id="1712262"/>
    <lineage>
        <taxon>Bacteria</taxon>
        <taxon>Pseudomonadati</taxon>
        <taxon>Pseudomonadota</taxon>
        <taxon>Gammaproteobacteria</taxon>
        <taxon>Oceanospirillales</taxon>
        <taxon>Pleioneaceae</taxon>
        <taxon>Aliikangiella</taxon>
    </lineage>
</organism>
<accession>A0A545T2I2</accession>
<evidence type="ECO:0000256" key="4">
    <source>
        <dbReference type="ARBA" id="ARBA00025078"/>
    </source>
</evidence>
<dbReference type="PANTHER" id="PTHR30531">
    <property type="entry name" value="FLAGELLAR BIOSYNTHETIC PROTEIN FLHB"/>
    <property type="match status" value="1"/>
</dbReference>
<gene>
    <name evidence="6" type="ORF">FLL45_19910</name>
</gene>
<proteinExistence type="inferred from homology"/>
<dbReference type="PANTHER" id="PTHR30531:SF12">
    <property type="entry name" value="FLAGELLAR BIOSYNTHETIC PROTEIN FLHB"/>
    <property type="match status" value="1"/>
</dbReference>
<evidence type="ECO:0000256" key="2">
    <source>
        <dbReference type="ARBA" id="ARBA00021622"/>
    </source>
</evidence>
<keyword evidence="3" id="KW-0653">Protein transport</keyword>
<dbReference type="Proteomes" id="UP000317839">
    <property type="component" value="Unassembled WGS sequence"/>
</dbReference>
<dbReference type="RefSeq" id="WP_142943821.1">
    <property type="nucleotide sequence ID" value="NZ_VIKR01000006.1"/>
</dbReference>
<dbReference type="OrthoDB" id="5244399at2"/>
<name>A0A545T2I2_9GAMM</name>
<dbReference type="InterPro" id="IPR006135">
    <property type="entry name" value="T3SS_substrate_exporter"/>
</dbReference>